<dbReference type="PROSITE" id="PS51864">
    <property type="entry name" value="ASTACIN"/>
    <property type="match status" value="1"/>
</dbReference>
<dbReference type="PANTHER" id="PTHR10127:SF899">
    <property type="entry name" value="ASTACIN-LIKE METALLOENDOPEPTIDASE-RELATED"/>
    <property type="match status" value="1"/>
</dbReference>
<dbReference type="GO" id="GO:0006508">
    <property type="term" value="P:proteolysis"/>
    <property type="evidence" value="ECO:0007669"/>
    <property type="project" value="UniProtKB-KW"/>
</dbReference>
<dbReference type="GO" id="GO:0004222">
    <property type="term" value="F:metalloendopeptidase activity"/>
    <property type="evidence" value="ECO:0007669"/>
    <property type="project" value="UniProtKB-UniRule"/>
</dbReference>
<dbReference type="Proteomes" id="UP000261380">
    <property type="component" value="Unplaced"/>
</dbReference>
<feature type="binding site" evidence="1">
    <location>
        <position position="76"/>
    </location>
    <ligand>
        <name>Zn(2+)</name>
        <dbReference type="ChEBI" id="CHEBI:29105"/>
        <note>catalytic</note>
    </ligand>
</feature>
<evidence type="ECO:0000313" key="4">
    <source>
        <dbReference type="Ensembl" id="ENSXCOP00000003008.1"/>
    </source>
</evidence>
<dbReference type="EC" id="3.4.24.-" evidence="2"/>
<dbReference type="Ensembl" id="ENSXCOT00000003045.1">
    <property type="protein sequence ID" value="ENSXCOP00000003008.1"/>
    <property type="gene ID" value="ENSXCOG00000002386.1"/>
</dbReference>
<dbReference type="Pfam" id="PF01400">
    <property type="entry name" value="Astacin"/>
    <property type="match status" value="1"/>
</dbReference>
<dbReference type="PRINTS" id="PR00480">
    <property type="entry name" value="ASTACIN"/>
</dbReference>
<dbReference type="GO" id="GO:0008270">
    <property type="term" value="F:zinc ion binding"/>
    <property type="evidence" value="ECO:0007669"/>
    <property type="project" value="UniProtKB-UniRule"/>
</dbReference>
<keyword evidence="1 2" id="KW-0645">Protease</keyword>
<dbReference type="Gene3D" id="3.40.390.10">
    <property type="entry name" value="Collagenase (Catalytic Domain)"/>
    <property type="match status" value="1"/>
</dbReference>
<dbReference type="InterPro" id="IPR024079">
    <property type="entry name" value="MetalloPept_cat_dom_sf"/>
</dbReference>
<accession>A0A3B5KSC9</accession>
<dbReference type="PANTHER" id="PTHR10127">
    <property type="entry name" value="DISCOIDIN, CUB, EGF, LAMININ , AND ZINC METALLOPROTEASE DOMAIN CONTAINING"/>
    <property type="match status" value="1"/>
</dbReference>
<evidence type="ECO:0000256" key="1">
    <source>
        <dbReference type="PROSITE-ProRule" id="PRU01211"/>
    </source>
</evidence>
<proteinExistence type="predicted"/>
<keyword evidence="1 2" id="KW-0479">Metal-binding</keyword>
<sequence>CSVKQPLLQVNSSLTSSLISVSGLIQKRLTMNIVFVLFSGLHGEHVRCWSYIGHQKRGQFISLNKDGCLSRRTVQHEVLHALGFNHEQVRSDRDRYVLIYHQNIKSGNEHNFQKKVTNNLGTPYDFQSVMQYGKYAFSKNGLPTIVAKSDSKWDWGRATEMSVNDIARVNKLYKCSEY</sequence>
<dbReference type="InterPro" id="IPR006026">
    <property type="entry name" value="Peptidase_Metallo"/>
</dbReference>
<dbReference type="GeneTree" id="ENSGT00940000163716"/>
<feature type="active site" evidence="1">
    <location>
        <position position="77"/>
    </location>
</feature>
<reference evidence="4" key="1">
    <citation type="submission" date="2025-08" db="UniProtKB">
        <authorList>
            <consortium name="Ensembl"/>
        </authorList>
    </citation>
    <scope>IDENTIFICATION</scope>
</reference>
<comment type="caution">
    <text evidence="1">Lacks conserved residue(s) required for the propagation of feature annotation.</text>
</comment>
<feature type="binding site" evidence="1">
    <location>
        <position position="80"/>
    </location>
    <ligand>
        <name>Zn(2+)</name>
        <dbReference type="ChEBI" id="CHEBI:29105"/>
        <note>catalytic</note>
    </ligand>
</feature>
<evidence type="ECO:0000256" key="2">
    <source>
        <dbReference type="RuleBase" id="RU361183"/>
    </source>
</evidence>
<keyword evidence="5" id="KW-1185">Reference proteome</keyword>
<feature type="binding site" evidence="1">
    <location>
        <position position="86"/>
    </location>
    <ligand>
        <name>Zn(2+)</name>
        <dbReference type="ChEBI" id="CHEBI:29105"/>
        <note>catalytic</note>
    </ligand>
</feature>
<keyword evidence="1 2" id="KW-0482">Metalloprotease</keyword>
<protein>
    <recommendedName>
        <fullName evidence="2">Metalloendopeptidase</fullName>
        <ecNumber evidence="2">3.4.24.-</ecNumber>
    </recommendedName>
</protein>
<feature type="domain" description="Peptidase M12A" evidence="3">
    <location>
        <begin position="1"/>
        <end position="176"/>
    </location>
</feature>
<evidence type="ECO:0000313" key="5">
    <source>
        <dbReference type="Proteomes" id="UP000261380"/>
    </source>
</evidence>
<dbReference type="AlphaFoldDB" id="A0A3B5KSC9"/>
<evidence type="ECO:0000259" key="3">
    <source>
        <dbReference type="PROSITE" id="PS51864"/>
    </source>
</evidence>
<name>A0A3B5KSC9_9TELE</name>
<dbReference type="SMART" id="SM00235">
    <property type="entry name" value="ZnMc"/>
    <property type="match status" value="1"/>
</dbReference>
<reference evidence="4" key="2">
    <citation type="submission" date="2025-09" db="UniProtKB">
        <authorList>
            <consortium name="Ensembl"/>
        </authorList>
    </citation>
    <scope>IDENTIFICATION</scope>
</reference>
<dbReference type="InterPro" id="IPR001506">
    <property type="entry name" value="Peptidase_M12A"/>
</dbReference>
<comment type="cofactor">
    <cofactor evidence="1 2">
        <name>Zn(2+)</name>
        <dbReference type="ChEBI" id="CHEBI:29105"/>
    </cofactor>
    <text evidence="1 2">Binds 1 zinc ion per subunit.</text>
</comment>
<keyword evidence="1 2" id="KW-0378">Hydrolase</keyword>
<dbReference type="SUPFAM" id="SSF55486">
    <property type="entry name" value="Metalloproteases ('zincins'), catalytic domain"/>
    <property type="match status" value="1"/>
</dbReference>
<keyword evidence="1 2" id="KW-0862">Zinc</keyword>
<organism evidence="4 5">
    <name type="scientific">Xiphophorus couchianus</name>
    <name type="common">Monterrey platyfish</name>
    <dbReference type="NCBI Taxonomy" id="32473"/>
    <lineage>
        <taxon>Eukaryota</taxon>
        <taxon>Metazoa</taxon>
        <taxon>Chordata</taxon>
        <taxon>Craniata</taxon>
        <taxon>Vertebrata</taxon>
        <taxon>Euteleostomi</taxon>
        <taxon>Actinopterygii</taxon>
        <taxon>Neopterygii</taxon>
        <taxon>Teleostei</taxon>
        <taxon>Neoteleostei</taxon>
        <taxon>Acanthomorphata</taxon>
        <taxon>Ovalentaria</taxon>
        <taxon>Atherinomorphae</taxon>
        <taxon>Cyprinodontiformes</taxon>
        <taxon>Poeciliidae</taxon>
        <taxon>Poeciliinae</taxon>
        <taxon>Xiphophorus</taxon>
    </lineage>
</organism>